<dbReference type="InterPro" id="IPR005337">
    <property type="entry name" value="RapZ-like"/>
</dbReference>
<feature type="domain" description="RapZ-like N-terminal" evidence="5">
    <location>
        <begin position="1"/>
        <end position="159"/>
    </location>
</feature>
<evidence type="ECO:0000256" key="4">
    <source>
        <dbReference type="HAMAP-Rule" id="MF_00636"/>
    </source>
</evidence>
<dbReference type="EMBL" id="JADEYS010000007">
    <property type="protein sequence ID" value="MBE9397281.1"/>
    <property type="molecule type" value="Genomic_DNA"/>
</dbReference>
<evidence type="ECO:0000259" key="6">
    <source>
        <dbReference type="Pfam" id="PF22740"/>
    </source>
</evidence>
<keyword evidence="1 4" id="KW-0547">Nucleotide-binding</keyword>
<dbReference type="SUPFAM" id="SSF52540">
    <property type="entry name" value="P-loop containing nucleoside triphosphate hydrolases"/>
    <property type="match status" value="1"/>
</dbReference>
<dbReference type="GO" id="GO:0005525">
    <property type="term" value="F:GTP binding"/>
    <property type="evidence" value="ECO:0007669"/>
    <property type="project" value="UniProtKB-UniRule"/>
</dbReference>
<name>A0A8J7FCQ2_9GAMM</name>
<dbReference type="PANTHER" id="PTHR30448">
    <property type="entry name" value="RNASE ADAPTER PROTEIN RAPZ"/>
    <property type="match status" value="1"/>
</dbReference>
<evidence type="ECO:0000256" key="1">
    <source>
        <dbReference type="ARBA" id="ARBA00022741"/>
    </source>
</evidence>
<evidence type="ECO:0000256" key="3">
    <source>
        <dbReference type="ARBA" id="ARBA00023134"/>
    </source>
</evidence>
<proteinExistence type="inferred from homology"/>
<protein>
    <submittedName>
        <fullName evidence="7">RNase adapter RapZ</fullName>
    </submittedName>
</protein>
<dbReference type="InterPro" id="IPR027417">
    <property type="entry name" value="P-loop_NTPase"/>
</dbReference>
<dbReference type="Proteomes" id="UP000640333">
    <property type="component" value="Unassembled WGS sequence"/>
</dbReference>
<dbReference type="GO" id="GO:0005524">
    <property type="term" value="F:ATP binding"/>
    <property type="evidence" value="ECO:0007669"/>
    <property type="project" value="UniProtKB-UniRule"/>
</dbReference>
<dbReference type="PIRSF" id="PIRSF005052">
    <property type="entry name" value="P-loopkin"/>
    <property type="match status" value="1"/>
</dbReference>
<dbReference type="NCBIfam" id="NF003828">
    <property type="entry name" value="PRK05416.1"/>
    <property type="match status" value="1"/>
</dbReference>
<accession>A0A8J7FCQ2</accession>
<feature type="binding site" evidence="4">
    <location>
        <begin position="8"/>
        <end position="15"/>
    </location>
    <ligand>
        <name>ATP</name>
        <dbReference type="ChEBI" id="CHEBI:30616"/>
    </ligand>
</feature>
<evidence type="ECO:0000313" key="7">
    <source>
        <dbReference type="EMBL" id="MBE9397281.1"/>
    </source>
</evidence>
<keyword evidence="8" id="KW-1185">Reference proteome</keyword>
<dbReference type="Pfam" id="PF03668">
    <property type="entry name" value="RapZ-like_N"/>
    <property type="match status" value="1"/>
</dbReference>
<keyword evidence="2 4" id="KW-0067">ATP-binding</keyword>
<evidence type="ECO:0000256" key="2">
    <source>
        <dbReference type="ARBA" id="ARBA00022840"/>
    </source>
</evidence>
<dbReference type="AlphaFoldDB" id="A0A8J7FCQ2"/>
<evidence type="ECO:0000259" key="5">
    <source>
        <dbReference type="Pfam" id="PF03668"/>
    </source>
</evidence>
<feature type="binding site" evidence="4">
    <location>
        <begin position="59"/>
        <end position="62"/>
    </location>
    <ligand>
        <name>GTP</name>
        <dbReference type="ChEBI" id="CHEBI:37565"/>
    </ligand>
</feature>
<dbReference type="PANTHER" id="PTHR30448:SF0">
    <property type="entry name" value="RNASE ADAPTER PROTEIN RAPZ"/>
    <property type="match status" value="1"/>
</dbReference>
<gene>
    <name evidence="7" type="primary">rapZ</name>
    <name evidence="7" type="ORF">IOQ59_08415</name>
</gene>
<feature type="domain" description="RapZ C-terminal" evidence="6">
    <location>
        <begin position="167"/>
        <end position="286"/>
    </location>
</feature>
<evidence type="ECO:0000313" key="8">
    <source>
        <dbReference type="Proteomes" id="UP000640333"/>
    </source>
</evidence>
<dbReference type="InterPro" id="IPR053931">
    <property type="entry name" value="RapZ_C"/>
</dbReference>
<comment type="caution">
    <text evidence="7">The sequence shown here is derived from an EMBL/GenBank/DDBJ whole genome shotgun (WGS) entry which is preliminary data.</text>
</comment>
<dbReference type="Gene3D" id="3.40.50.300">
    <property type="entry name" value="P-loop containing nucleotide triphosphate hydrolases"/>
    <property type="match status" value="1"/>
</dbReference>
<dbReference type="RefSeq" id="WP_193952837.1">
    <property type="nucleotide sequence ID" value="NZ_JADEYS010000007.1"/>
</dbReference>
<dbReference type="InterPro" id="IPR053930">
    <property type="entry name" value="RapZ-like_N"/>
</dbReference>
<keyword evidence="3 4" id="KW-0342">GTP-binding</keyword>
<reference evidence="7" key="1">
    <citation type="submission" date="2020-10" db="EMBL/GenBank/DDBJ databases">
        <title>Bacterium isolated from coastal waters sediment.</title>
        <authorList>
            <person name="Chen R.-J."/>
            <person name="Lu D.-C."/>
            <person name="Zhu K.-L."/>
            <person name="Du Z.-J."/>
        </authorList>
    </citation>
    <scope>NUCLEOTIDE SEQUENCE</scope>
    <source>
        <strain evidence="7">N1Y112</strain>
    </source>
</reference>
<dbReference type="Pfam" id="PF22740">
    <property type="entry name" value="PapZ_C"/>
    <property type="match status" value="1"/>
</dbReference>
<dbReference type="HAMAP" id="MF_00636">
    <property type="entry name" value="RapZ_like"/>
    <property type="match status" value="1"/>
</dbReference>
<sequence length="286" mass="32540">MKLVVISGRSGSGKSTALQALEDIGFYCIDNLPATLLPSLVTQMTSDPQHPEHIAISIDARNLLSNLTQLPSILEALKEDEQEAHYEVLYLDASEATLLKRYSSTRRKHPLSDDNRGLLESIQLEQQLLEPIAKMADLRIDTTRLNLYDLRDTVKSRIADRSDQSLAVQFESFGFKHGVPLDADIVYDVRVLPNPYWIPELRQYSGLDQPVINFLSESDQVQEMQDHITQYLECWLPRFAANNRSYITVAIGCTGGHHRSVYLATRLASHFEQLMDNVHVRHRELK</sequence>
<organism evidence="7 8">
    <name type="scientific">Pontibacterium sinense</name>
    <dbReference type="NCBI Taxonomy" id="2781979"/>
    <lineage>
        <taxon>Bacteria</taxon>
        <taxon>Pseudomonadati</taxon>
        <taxon>Pseudomonadota</taxon>
        <taxon>Gammaproteobacteria</taxon>
        <taxon>Oceanospirillales</taxon>
        <taxon>Oceanospirillaceae</taxon>
        <taxon>Pontibacterium</taxon>
    </lineage>
</organism>